<name>A0ABQ3YHA5_9ACTN</name>
<keyword evidence="2" id="KW-1185">Reference proteome</keyword>
<evidence type="ECO:0000313" key="1">
    <source>
        <dbReference type="EMBL" id="GID79381.1"/>
    </source>
</evidence>
<gene>
    <name evidence="1" type="ORF">Ade02nite_80220</name>
</gene>
<proteinExistence type="predicted"/>
<dbReference type="EMBL" id="BOMI01000166">
    <property type="protein sequence ID" value="GID79381.1"/>
    <property type="molecule type" value="Genomic_DNA"/>
</dbReference>
<accession>A0ABQ3YHA5</accession>
<sequence>MAQDFAVVLRGYDRDEVDRVTALAETALGSGNEVSRAAARTAVGEARFTVVLRGYDRGMVDAHLRGLLERLR</sequence>
<dbReference type="RefSeq" id="WP_203775484.1">
    <property type="nucleotide sequence ID" value="NZ_BAAABO010000058.1"/>
</dbReference>
<evidence type="ECO:0000313" key="2">
    <source>
        <dbReference type="Proteomes" id="UP000609879"/>
    </source>
</evidence>
<comment type="caution">
    <text evidence="1">The sequence shown here is derived from an EMBL/GenBank/DDBJ whole genome shotgun (WGS) entry which is preliminary data.</text>
</comment>
<reference evidence="1 2" key="1">
    <citation type="submission" date="2021-01" db="EMBL/GenBank/DDBJ databases">
        <title>Whole genome shotgun sequence of Actinoplanes deccanensis NBRC 13994.</title>
        <authorList>
            <person name="Komaki H."/>
            <person name="Tamura T."/>
        </authorList>
    </citation>
    <scope>NUCLEOTIDE SEQUENCE [LARGE SCALE GENOMIC DNA]</scope>
    <source>
        <strain evidence="1 2">NBRC 13994</strain>
    </source>
</reference>
<dbReference type="Proteomes" id="UP000609879">
    <property type="component" value="Unassembled WGS sequence"/>
</dbReference>
<evidence type="ECO:0008006" key="3">
    <source>
        <dbReference type="Google" id="ProtNLM"/>
    </source>
</evidence>
<organism evidence="1 2">
    <name type="scientific">Paractinoplanes deccanensis</name>
    <dbReference type="NCBI Taxonomy" id="113561"/>
    <lineage>
        <taxon>Bacteria</taxon>
        <taxon>Bacillati</taxon>
        <taxon>Actinomycetota</taxon>
        <taxon>Actinomycetes</taxon>
        <taxon>Micromonosporales</taxon>
        <taxon>Micromonosporaceae</taxon>
        <taxon>Paractinoplanes</taxon>
    </lineage>
</organism>
<protein>
    <recommendedName>
        <fullName evidence="3">DivIVA domain-containing protein</fullName>
    </recommendedName>
</protein>